<dbReference type="PROSITE" id="PS50011">
    <property type="entry name" value="PROTEIN_KINASE_DOM"/>
    <property type="match status" value="1"/>
</dbReference>
<evidence type="ECO:0000256" key="5">
    <source>
        <dbReference type="ARBA" id="ARBA00022679"/>
    </source>
</evidence>
<dbReference type="PANTHER" id="PTHR24346">
    <property type="entry name" value="MAP/MICROTUBULE AFFINITY-REGULATING KINASE"/>
    <property type="match status" value="1"/>
</dbReference>
<dbReference type="InterPro" id="IPR048622">
    <property type="entry name" value="BRSK1_2-like_UBA"/>
</dbReference>
<name>A0ABM4BF49_HYDVU</name>
<keyword evidence="7 14" id="KW-0547">Nucleotide-binding</keyword>
<dbReference type="Gene3D" id="1.10.510.10">
    <property type="entry name" value="Transferase(Phosphotransferase) domain 1"/>
    <property type="match status" value="1"/>
</dbReference>
<keyword evidence="5" id="KW-0808">Transferase</keyword>
<evidence type="ECO:0000259" key="16">
    <source>
        <dbReference type="PROSITE" id="PS50030"/>
    </source>
</evidence>
<feature type="domain" description="UBA" evidence="16">
    <location>
        <begin position="288"/>
        <end position="330"/>
    </location>
</feature>
<keyword evidence="17" id="KW-1185">Reference proteome</keyword>
<evidence type="ECO:0000256" key="1">
    <source>
        <dbReference type="ARBA" id="ARBA00001946"/>
    </source>
</evidence>
<keyword evidence="10" id="KW-0460">Magnesium</keyword>
<dbReference type="PROSITE" id="PS50030">
    <property type="entry name" value="UBA"/>
    <property type="match status" value="1"/>
</dbReference>
<dbReference type="PROSITE" id="PS00107">
    <property type="entry name" value="PROTEIN_KINASE_ATP"/>
    <property type="match status" value="1"/>
</dbReference>
<evidence type="ECO:0000259" key="15">
    <source>
        <dbReference type="PROSITE" id="PS50011"/>
    </source>
</evidence>
<comment type="catalytic activity">
    <reaction evidence="12">
        <text>L-threonyl-[protein] + ATP = O-phospho-L-threonyl-[protein] + ADP + H(+)</text>
        <dbReference type="Rhea" id="RHEA:46608"/>
        <dbReference type="Rhea" id="RHEA-COMP:11060"/>
        <dbReference type="Rhea" id="RHEA-COMP:11605"/>
        <dbReference type="ChEBI" id="CHEBI:15378"/>
        <dbReference type="ChEBI" id="CHEBI:30013"/>
        <dbReference type="ChEBI" id="CHEBI:30616"/>
        <dbReference type="ChEBI" id="CHEBI:61977"/>
        <dbReference type="ChEBI" id="CHEBI:456216"/>
        <dbReference type="EC" id="2.7.11.1"/>
    </reaction>
</comment>
<dbReference type="InterPro" id="IPR008271">
    <property type="entry name" value="Ser/Thr_kinase_AS"/>
</dbReference>
<keyword evidence="9 14" id="KW-0067">ATP-binding</keyword>
<evidence type="ECO:0000256" key="14">
    <source>
        <dbReference type="PROSITE-ProRule" id="PRU10141"/>
    </source>
</evidence>
<evidence type="ECO:0000256" key="4">
    <source>
        <dbReference type="ARBA" id="ARBA00022527"/>
    </source>
</evidence>
<dbReference type="GO" id="GO:0016301">
    <property type="term" value="F:kinase activity"/>
    <property type="evidence" value="ECO:0007669"/>
    <property type="project" value="UniProtKB-KW"/>
</dbReference>
<evidence type="ECO:0000256" key="12">
    <source>
        <dbReference type="ARBA" id="ARBA00047899"/>
    </source>
</evidence>
<evidence type="ECO:0000256" key="2">
    <source>
        <dbReference type="ARBA" id="ARBA00006234"/>
    </source>
</evidence>
<dbReference type="PANTHER" id="PTHR24346:SF36">
    <property type="entry name" value="SERINE_THREONINE-PROTEIN KINASE BRSK1 ISOFORM X1-RELATED"/>
    <property type="match status" value="1"/>
</dbReference>
<evidence type="ECO:0000256" key="11">
    <source>
        <dbReference type="ARBA" id="ARBA00022902"/>
    </source>
</evidence>
<dbReference type="Proteomes" id="UP001652625">
    <property type="component" value="Chromosome 02"/>
</dbReference>
<evidence type="ECO:0000256" key="6">
    <source>
        <dbReference type="ARBA" id="ARBA00022723"/>
    </source>
</evidence>
<dbReference type="InterPro" id="IPR015940">
    <property type="entry name" value="UBA"/>
</dbReference>
<evidence type="ECO:0000256" key="8">
    <source>
        <dbReference type="ARBA" id="ARBA00022777"/>
    </source>
</evidence>
<evidence type="ECO:0000256" key="3">
    <source>
        <dbReference type="ARBA" id="ARBA00012513"/>
    </source>
</evidence>
<comment type="similarity">
    <text evidence="2">Belongs to the protein kinase superfamily. CAMK Ser/Thr protein kinase family. SNF1 subfamily.</text>
</comment>
<dbReference type="GeneID" id="101241064"/>
<dbReference type="CDD" id="cd14081">
    <property type="entry name" value="STKc_BRSK1_2"/>
    <property type="match status" value="1"/>
</dbReference>
<dbReference type="SMART" id="SM00220">
    <property type="entry name" value="S_TKc"/>
    <property type="match status" value="1"/>
</dbReference>
<sequence>MSEVRGVGPYTLQHVLGKGQTGVVRLGIHSITQKRVAVKIVDKNKIPPNVLAKVEREITIMKLIEHYNVLHLTDVYESKKSLFLVLEYVGGGELFDYLVKRGRLQLNEAQRFFCQIVSAVSFCHEHLICHRDLKPENLLLDDQNNIKIADFGMASVQVENNMLETSCGSPHYACPEVVRGIPYDGRKADTWSCGVILYALVVGCLPFDDDNLRVLLEKVKSGVFSVPLFVPAECADLLHKMIKVNPEQRYSLSEVKKHPFYTMYTSSHPPEYPLSPVVVIKDVACREDFDEDVIRSMSSLGCFKDKEKLVANLLKKEKNTEKVIYFLLLDRKMRKPSKQDDEDSVIFHYSADAPKKRVDSPMGFLNGVKPSLNNNEKYQSTMNRTRADTTRETHIVQQRARAATELGQLERQRPTSIVMSPINLQRKNIYSLTKNLFSKHNDHLDEKPSLNENVKKSWFLGSLFHVDTGDIEIHKIKFVDRSFAQVKADLIHSILLMPKAMHTPLSNTQFKLEYKRKKGKSWLRVASHHSITAIDIKISKKETERDVSDNQSEVMVTFAFLSGSHRKFGKICQKLKTSINERARKRESRSKFTSESDILISSTSGEFKRNSVSSNRKISGVKEPEKEQLTPYLNAHAEQNKSFNNGSCSSSSDVVVSSSHSLENDMEKLYEADSLIDNEIPANIFKSSVL</sequence>
<keyword evidence="11" id="KW-0524">Neurogenesis</keyword>
<dbReference type="RefSeq" id="XP_065647590.1">
    <property type="nucleotide sequence ID" value="XM_065791518.1"/>
</dbReference>
<comment type="catalytic activity">
    <reaction evidence="13">
        <text>L-seryl-[protein] + ATP = O-phospho-L-seryl-[protein] + ADP + H(+)</text>
        <dbReference type="Rhea" id="RHEA:17989"/>
        <dbReference type="Rhea" id="RHEA-COMP:9863"/>
        <dbReference type="Rhea" id="RHEA-COMP:11604"/>
        <dbReference type="ChEBI" id="CHEBI:15378"/>
        <dbReference type="ChEBI" id="CHEBI:29999"/>
        <dbReference type="ChEBI" id="CHEBI:30616"/>
        <dbReference type="ChEBI" id="CHEBI:83421"/>
        <dbReference type="ChEBI" id="CHEBI:456216"/>
        <dbReference type="EC" id="2.7.11.1"/>
    </reaction>
</comment>
<reference evidence="18" key="2">
    <citation type="submission" date="2025-08" db="UniProtKB">
        <authorList>
            <consortium name="RefSeq"/>
        </authorList>
    </citation>
    <scope>IDENTIFICATION</scope>
</reference>
<dbReference type="Pfam" id="PF21115">
    <property type="entry name" value="UBA_BRSK"/>
    <property type="match status" value="1"/>
</dbReference>
<accession>A0ABM4BF49</accession>
<feature type="domain" description="Protein kinase" evidence="15">
    <location>
        <begin position="10"/>
        <end position="261"/>
    </location>
</feature>
<evidence type="ECO:0000256" key="7">
    <source>
        <dbReference type="ARBA" id="ARBA00022741"/>
    </source>
</evidence>
<dbReference type="SUPFAM" id="SSF56112">
    <property type="entry name" value="Protein kinase-like (PK-like)"/>
    <property type="match status" value="1"/>
</dbReference>
<gene>
    <name evidence="18" type="primary">LOC101241064</name>
</gene>
<keyword evidence="4" id="KW-0723">Serine/threonine-protein kinase</keyword>
<comment type="cofactor">
    <cofactor evidence="1">
        <name>Mg(2+)</name>
        <dbReference type="ChEBI" id="CHEBI:18420"/>
    </cofactor>
</comment>
<dbReference type="EC" id="2.7.11.1" evidence="3"/>
<dbReference type="InterPro" id="IPR000719">
    <property type="entry name" value="Prot_kinase_dom"/>
</dbReference>
<evidence type="ECO:0000313" key="18">
    <source>
        <dbReference type="RefSeq" id="XP_065647590.1"/>
    </source>
</evidence>
<dbReference type="InterPro" id="IPR017441">
    <property type="entry name" value="Protein_kinase_ATP_BS"/>
</dbReference>
<evidence type="ECO:0000256" key="10">
    <source>
        <dbReference type="ARBA" id="ARBA00022842"/>
    </source>
</evidence>
<keyword evidence="8 18" id="KW-0418">Kinase</keyword>
<evidence type="ECO:0000256" key="13">
    <source>
        <dbReference type="ARBA" id="ARBA00048679"/>
    </source>
</evidence>
<keyword evidence="6" id="KW-0479">Metal-binding</keyword>
<dbReference type="Pfam" id="PF21122">
    <property type="entry name" value="KA1_BRSK"/>
    <property type="match status" value="1"/>
</dbReference>
<feature type="binding site" evidence="14">
    <location>
        <position position="39"/>
    </location>
    <ligand>
        <name>ATP</name>
        <dbReference type="ChEBI" id="CHEBI:30616"/>
    </ligand>
</feature>
<dbReference type="InterPro" id="IPR011009">
    <property type="entry name" value="Kinase-like_dom_sf"/>
</dbReference>
<dbReference type="PROSITE" id="PS00108">
    <property type="entry name" value="PROTEIN_KINASE_ST"/>
    <property type="match status" value="1"/>
</dbReference>
<dbReference type="Pfam" id="PF00069">
    <property type="entry name" value="Pkinase"/>
    <property type="match status" value="1"/>
</dbReference>
<protein>
    <recommendedName>
        <fullName evidence="3">non-specific serine/threonine protein kinase</fullName>
        <ecNumber evidence="3">2.7.11.1</ecNumber>
    </recommendedName>
</protein>
<reference evidence="17" key="1">
    <citation type="submission" date="2025-05" db="UniProtKB">
        <authorList>
            <consortium name="RefSeq"/>
        </authorList>
    </citation>
    <scope>NUCLEOTIDE SEQUENCE [LARGE SCALE GENOMIC DNA]</scope>
</reference>
<evidence type="ECO:0000256" key="9">
    <source>
        <dbReference type="ARBA" id="ARBA00022840"/>
    </source>
</evidence>
<proteinExistence type="inferred from homology"/>
<evidence type="ECO:0000313" key="17">
    <source>
        <dbReference type="Proteomes" id="UP001652625"/>
    </source>
</evidence>
<organism evidence="17 18">
    <name type="scientific">Hydra vulgaris</name>
    <name type="common">Hydra</name>
    <name type="synonym">Hydra attenuata</name>
    <dbReference type="NCBI Taxonomy" id="6087"/>
    <lineage>
        <taxon>Eukaryota</taxon>
        <taxon>Metazoa</taxon>
        <taxon>Cnidaria</taxon>
        <taxon>Hydrozoa</taxon>
        <taxon>Hydroidolina</taxon>
        <taxon>Anthoathecata</taxon>
        <taxon>Aplanulata</taxon>
        <taxon>Hydridae</taxon>
        <taxon>Hydra</taxon>
    </lineage>
</organism>
<dbReference type="CDD" id="cd14340">
    <property type="entry name" value="UBA_BRSK"/>
    <property type="match status" value="1"/>
</dbReference>